<comment type="caution">
    <text evidence="3">The sequence shown here is derived from an EMBL/GenBank/DDBJ whole genome shotgun (WGS) entry which is preliminary data.</text>
</comment>
<gene>
    <name evidence="3" type="ORF">HJG40_07055</name>
</gene>
<dbReference type="RefSeq" id="WP_215863524.1">
    <property type="nucleotide sequence ID" value="NZ_JABELD010000051.1"/>
</dbReference>
<evidence type="ECO:0000313" key="4">
    <source>
        <dbReference type="Proteomes" id="UP001197028"/>
    </source>
</evidence>
<accession>A0ABS5ZPJ2</accession>
<protein>
    <submittedName>
        <fullName evidence="3">Uncharacterized protein</fullName>
    </submittedName>
</protein>
<evidence type="ECO:0000256" key="2">
    <source>
        <dbReference type="SAM" id="Phobius"/>
    </source>
</evidence>
<sequence length="56" mass="5887">MNGITVFALTAIGIALFIGAFYLFLDYAHAKSEQASKAQKSSSAHSPVSHTTGEIS</sequence>
<keyword evidence="2" id="KW-0472">Membrane</keyword>
<keyword evidence="2" id="KW-1133">Transmembrane helix</keyword>
<reference evidence="3 4" key="1">
    <citation type="journal article" date="2021" name="ISME J.">
        <title>Genomic evolution of the class Acidithiobacillia: deep-branching Proteobacteria living in extreme acidic conditions.</title>
        <authorList>
            <person name="Moya-Beltran A."/>
            <person name="Beard S."/>
            <person name="Rojas-Villalobos C."/>
            <person name="Issotta F."/>
            <person name="Gallardo Y."/>
            <person name="Ulloa R."/>
            <person name="Giaveno A."/>
            <person name="Degli Esposti M."/>
            <person name="Johnson D.B."/>
            <person name="Quatrini R."/>
        </authorList>
    </citation>
    <scope>NUCLEOTIDE SEQUENCE [LARGE SCALE GENOMIC DNA]</scope>
    <source>
        <strain evidence="3 4">ATCC 19703</strain>
    </source>
</reference>
<feature type="compositionally biased region" description="Low complexity" evidence="1">
    <location>
        <begin position="36"/>
        <end position="46"/>
    </location>
</feature>
<dbReference type="Proteomes" id="UP001197028">
    <property type="component" value="Unassembled WGS sequence"/>
</dbReference>
<evidence type="ECO:0000256" key="1">
    <source>
        <dbReference type="SAM" id="MobiDB-lite"/>
    </source>
</evidence>
<name>A0ABS5ZPJ2_9PROT</name>
<dbReference type="EMBL" id="JABELD010000051">
    <property type="protein sequence ID" value="MBU2738553.1"/>
    <property type="molecule type" value="Genomic_DNA"/>
</dbReference>
<feature type="region of interest" description="Disordered" evidence="1">
    <location>
        <begin position="36"/>
        <end position="56"/>
    </location>
</feature>
<keyword evidence="2" id="KW-0812">Transmembrane</keyword>
<keyword evidence="4" id="KW-1185">Reference proteome</keyword>
<feature type="transmembrane region" description="Helical" evidence="2">
    <location>
        <begin position="6"/>
        <end position="25"/>
    </location>
</feature>
<evidence type="ECO:0000313" key="3">
    <source>
        <dbReference type="EMBL" id="MBU2738553.1"/>
    </source>
</evidence>
<organism evidence="3 4">
    <name type="scientific">Acidithiobacillus concretivorus</name>
    <dbReference type="NCBI Taxonomy" id="3063952"/>
    <lineage>
        <taxon>Bacteria</taxon>
        <taxon>Pseudomonadati</taxon>
        <taxon>Pseudomonadota</taxon>
        <taxon>Acidithiobacillia</taxon>
        <taxon>Acidithiobacillales</taxon>
        <taxon>Acidithiobacillaceae</taxon>
        <taxon>Acidithiobacillus</taxon>
    </lineage>
</organism>
<proteinExistence type="predicted"/>